<dbReference type="Gene3D" id="3.50.50.60">
    <property type="entry name" value="FAD/NAD(P)-binding domain"/>
    <property type="match status" value="2"/>
</dbReference>
<keyword evidence="2" id="KW-1185">Reference proteome</keyword>
<dbReference type="InterPro" id="IPR036188">
    <property type="entry name" value="FAD/NAD-bd_sf"/>
</dbReference>
<dbReference type="Proteomes" id="UP000192513">
    <property type="component" value="Unassembled WGS sequence"/>
</dbReference>
<dbReference type="PANTHER" id="PTHR10668">
    <property type="entry name" value="PHYTOENE DEHYDROGENASE"/>
    <property type="match status" value="1"/>
</dbReference>
<organism evidence="1 2">
    <name type="scientific">Mycobacterium paraseoulense</name>
    <dbReference type="NCBI Taxonomy" id="590652"/>
    <lineage>
        <taxon>Bacteria</taxon>
        <taxon>Bacillati</taxon>
        <taxon>Actinomycetota</taxon>
        <taxon>Actinomycetes</taxon>
        <taxon>Mycobacteriales</taxon>
        <taxon>Mycobacteriaceae</taxon>
        <taxon>Mycobacterium</taxon>
    </lineage>
</organism>
<accession>A0A1X0IHG1</accession>
<dbReference type="EMBL" id="MVIE01000001">
    <property type="protein sequence ID" value="ORB46468.1"/>
    <property type="molecule type" value="Genomic_DNA"/>
</dbReference>
<dbReference type="RefSeq" id="WP_083167454.1">
    <property type="nucleotide sequence ID" value="NZ_AP022619.1"/>
</dbReference>
<protein>
    <recommendedName>
        <fullName evidence="3">FAD-dependent oxidoreductase</fullName>
    </recommendedName>
</protein>
<gene>
    <name evidence="1" type="ORF">BST39_01205</name>
</gene>
<sequence>MSPQSGDVDVVVIGGGHNGLVAAAYLARAGLRVRLLERLGHVGGAAISAQAFDGVGVRLSRYSYLVSLLPPRIVKDLGAAVRLARRRYSSYTPDPATEGRRGLLIGADAATFAAIGAGPDGPGFAAFYQRCRLVTERLWPTVLEPLRTREQARRHVLASGDQQAAAAWHALIDEPIGNAITAAVGNDVVRGVIATDALIGTFARLDDPSLIQNVCFLYHLLGGGTGDWDVPVGGMGALTEALAAAAVGHGAEIHTGTDVYAVEPDGVVRYRAGNEEHLLRARFVLAGVTPSALAGLLGERPAPPAQGAQVKVNMVLRRLPRLRDDSVTPEQAFAGTFHVNESWTQLDGGYSHAAAGQIPDPLPCEAYCHSLTDPSILSGDLRESGAHTMTVFGLQTPHSLFDGTYSGALRDRLTESVLASLNSVLAEPIQDVLMSDANGRTCIETTTTLDLHRTLKMTAGNIFHGGLAWPFAEDDDPLDTPARQWGVATAHERIMLCGSGARRGGGVSGIGGHNAAMAVLASLG</sequence>
<proteinExistence type="predicted"/>
<dbReference type="STRING" id="590652.BST39_01205"/>
<dbReference type="OrthoDB" id="9774675at2"/>
<dbReference type="SUPFAM" id="SSF51905">
    <property type="entry name" value="FAD/NAD(P)-binding domain"/>
    <property type="match status" value="1"/>
</dbReference>
<evidence type="ECO:0000313" key="1">
    <source>
        <dbReference type="EMBL" id="ORB46468.1"/>
    </source>
</evidence>
<evidence type="ECO:0008006" key="3">
    <source>
        <dbReference type="Google" id="ProtNLM"/>
    </source>
</evidence>
<dbReference type="AlphaFoldDB" id="A0A1X0IHG1"/>
<name>A0A1X0IHG1_9MYCO</name>
<dbReference type="PANTHER" id="PTHR10668:SF103">
    <property type="entry name" value="PYRIDINE NUCLEOTIDE-DISULFIDE OXIDOREDUCTASE DOMAIN-CONTAINING PROTEIN 2"/>
    <property type="match status" value="1"/>
</dbReference>
<reference evidence="1 2" key="1">
    <citation type="submission" date="2017-02" db="EMBL/GenBank/DDBJ databases">
        <title>The new phylogeny of genus Mycobacterium.</title>
        <authorList>
            <person name="Tortoli E."/>
            <person name="Trovato A."/>
            <person name="Cirillo D.M."/>
        </authorList>
    </citation>
    <scope>NUCLEOTIDE SEQUENCE [LARGE SCALE GENOMIC DNA]</scope>
    <source>
        <strain evidence="1 2">DSM 45000</strain>
    </source>
</reference>
<dbReference type="GO" id="GO:0005829">
    <property type="term" value="C:cytosol"/>
    <property type="evidence" value="ECO:0007669"/>
    <property type="project" value="TreeGrafter"/>
</dbReference>
<dbReference type="Pfam" id="PF13450">
    <property type="entry name" value="NAD_binding_8"/>
    <property type="match status" value="1"/>
</dbReference>
<evidence type="ECO:0000313" key="2">
    <source>
        <dbReference type="Proteomes" id="UP000192513"/>
    </source>
</evidence>
<comment type="caution">
    <text evidence="1">The sequence shown here is derived from an EMBL/GenBank/DDBJ whole genome shotgun (WGS) entry which is preliminary data.</text>
</comment>